<dbReference type="EMBL" id="JARQWQ010000033">
    <property type="protein sequence ID" value="KAK2561246.1"/>
    <property type="molecule type" value="Genomic_DNA"/>
</dbReference>
<sequence>MDIKSVKNHWMLPPLKAERQYLISRITRRKLCFEGEIIVVIGRSRGGRDEKPTNELPVACPRTNYGALGNQSAAKRK</sequence>
<evidence type="ECO:0000313" key="2">
    <source>
        <dbReference type="EMBL" id="KAK2561246.1"/>
    </source>
</evidence>
<accession>A0AAD9QHY0</accession>
<keyword evidence="3" id="KW-1185">Reference proteome</keyword>
<evidence type="ECO:0000313" key="3">
    <source>
        <dbReference type="Proteomes" id="UP001249851"/>
    </source>
</evidence>
<comment type="caution">
    <text evidence="2">The sequence shown here is derived from an EMBL/GenBank/DDBJ whole genome shotgun (WGS) entry which is preliminary data.</text>
</comment>
<protein>
    <submittedName>
        <fullName evidence="2">Uncharacterized protein</fullName>
    </submittedName>
</protein>
<dbReference type="Proteomes" id="UP001249851">
    <property type="component" value="Unassembled WGS sequence"/>
</dbReference>
<dbReference type="AlphaFoldDB" id="A0AAD9QHY0"/>
<reference evidence="2" key="1">
    <citation type="journal article" date="2023" name="G3 (Bethesda)">
        <title>Whole genome assembly and annotation of the endangered Caribbean coral Acropora cervicornis.</title>
        <authorList>
            <person name="Selwyn J.D."/>
            <person name="Vollmer S.V."/>
        </authorList>
    </citation>
    <scope>NUCLEOTIDE SEQUENCE</scope>
    <source>
        <strain evidence="2">K2</strain>
    </source>
</reference>
<name>A0AAD9QHY0_ACRCE</name>
<reference evidence="2" key="2">
    <citation type="journal article" date="2023" name="Science">
        <title>Genomic signatures of disease resistance in endangered staghorn corals.</title>
        <authorList>
            <person name="Vollmer S.V."/>
            <person name="Selwyn J.D."/>
            <person name="Despard B.A."/>
            <person name="Roesel C.L."/>
        </authorList>
    </citation>
    <scope>NUCLEOTIDE SEQUENCE</scope>
    <source>
        <strain evidence="2">K2</strain>
    </source>
</reference>
<proteinExistence type="predicted"/>
<evidence type="ECO:0000256" key="1">
    <source>
        <dbReference type="SAM" id="MobiDB-lite"/>
    </source>
</evidence>
<feature type="region of interest" description="Disordered" evidence="1">
    <location>
        <begin position="46"/>
        <end position="77"/>
    </location>
</feature>
<gene>
    <name evidence="2" type="ORF">P5673_015719</name>
</gene>
<organism evidence="2 3">
    <name type="scientific">Acropora cervicornis</name>
    <name type="common">Staghorn coral</name>
    <dbReference type="NCBI Taxonomy" id="6130"/>
    <lineage>
        <taxon>Eukaryota</taxon>
        <taxon>Metazoa</taxon>
        <taxon>Cnidaria</taxon>
        <taxon>Anthozoa</taxon>
        <taxon>Hexacorallia</taxon>
        <taxon>Scleractinia</taxon>
        <taxon>Astrocoeniina</taxon>
        <taxon>Acroporidae</taxon>
        <taxon>Acropora</taxon>
    </lineage>
</organism>